<evidence type="ECO:0008006" key="13">
    <source>
        <dbReference type="Google" id="ProtNLM"/>
    </source>
</evidence>
<dbReference type="Gene3D" id="1.10.630.10">
    <property type="entry name" value="Cytochrome P450"/>
    <property type="match status" value="1"/>
</dbReference>
<evidence type="ECO:0000256" key="9">
    <source>
        <dbReference type="RuleBase" id="RU000461"/>
    </source>
</evidence>
<dbReference type="GO" id="GO:0005506">
    <property type="term" value="F:iron ion binding"/>
    <property type="evidence" value="ECO:0007669"/>
    <property type="project" value="InterPro"/>
</dbReference>
<dbReference type="EMBL" id="JAJJMB010004060">
    <property type="protein sequence ID" value="KAI3944264.1"/>
    <property type="molecule type" value="Genomic_DNA"/>
</dbReference>
<keyword evidence="10" id="KW-1133">Transmembrane helix</keyword>
<keyword evidence="12" id="KW-1185">Reference proteome</keyword>
<name>A0AAD4XTV8_9MAGN</name>
<dbReference type="PANTHER" id="PTHR24301:SF2">
    <property type="entry name" value="THROMBOXANE-A SYNTHASE"/>
    <property type="match status" value="1"/>
</dbReference>
<dbReference type="Proteomes" id="UP001202328">
    <property type="component" value="Unassembled WGS sequence"/>
</dbReference>
<proteinExistence type="inferred from homology"/>
<comment type="cofactor">
    <cofactor evidence="1 8">
        <name>heme</name>
        <dbReference type="ChEBI" id="CHEBI:30413"/>
    </cofactor>
</comment>
<dbReference type="FunFam" id="1.10.630.10:FF:000182">
    <property type="entry name" value="Cytochrome P450 3A4"/>
    <property type="match status" value="1"/>
</dbReference>
<feature type="binding site" description="axial binding residue" evidence="8">
    <location>
        <position position="479"/>
    </location>
    <ligand>
        <name>heme</name>
        <dbReference type="ChEBI" id="CHEBI:30413"/>
    </ligand>
    <ligandPart>
        <name>Fe</name>
        <dbReference type="ChEBI" id="CHEBI:18248"/>
    </ligandPart>
</feature>
<dbReference type="InterPro" id="IPR036396">
    <property type="entry name" value="Cyt_P450_sf"/>
</dbReference>
<dbReference type="GO" id="GO:0020037">
    <property type="term" value="F:heme binding"/>
    <property type="evidence" value="ECO:0007669"/>
    <property type="project" value="InterPro"/>
</dbReference>
<keyword evidence="10" id="KW-0472">Membrane</keyword>
<evidence type="ECO:0000256" key="5">
    <source>
        <dbReference type="ARBA" id="ARBA00023002"/>
    </source>
</evidence>
<reference evidence="11" key="1">
    <citation type="submission" date="2022-04" db="EMBL/GenBank/DDBJ databases">
        <title>A functionally conserved STORR gene fusion in Papaver species that diverged 16.8 million years ago.</title>
        <authorList>
            <person name="Catania T."/>
        </authorList>
    </citation>
    <scope>NUCLEOTIDE SEQUENCE</scope>
    <source>
        <strain evidence="11">S-188037</strain>
    </source>
</reference>
<keyword evidence="5 9" id="KW-0560">Oxidoreductase</keyword>
<evidence type="ECO:0000256" key="10">
    <source>
        <dbReference type="SAM" id="Phobius"/>
    </source>
</evidence>
<keyword evidence="10" id="KW-0812">Transmembrane</keyword>
<protein>
    <recommendedName>
        <fullName evidence="13">Cytochrome P450</fullName>
    </recommendedName>
</protein>
<feature type="transmembrane region" description="Helical" evidence="10">
    <location>
        <begin position="23"/>
        <end position="42"/>
    </location>
</feature>
<keyword evidence="6 8" id="KW-0408">Iron</keyword>
<gene>
    <name evidence="11" type="ORF">MKW98_016494</name>
</gene>
<evidence type="ECO:0000256" key="2">
    <source>
        <dbReference type="ARBA" id="ARBA00010617"/>
    </source>
</evidence>
<evidence type="ECO:0000256" key="4">
    <source>
        <dbReference type="ARBA" id="ARBA00022723"/>
    </source>
</evidence>
<evidence type="ECO:0000313" key="11">
    <source>
        <dbReference type="EMBL" id="KAI3944264.1"/>
    </source>
</evidence>
<dbReference type="PRINTS" id="PR00385">
    <property type="entry name" value="P450"/>
</dbReference>
<evidence type="ECO:0000256" key="6">
    <source>
        <dbReference type="ARBA" id="ARBA00023004"/>
    </source>
</evidence>
<dbReference type="GO" id="GO:0004497">
    <property type="term" value="F:monooxygenase activity"/>
    <property type="evidence" value="ECO:0007669"/>
    <property type="project" value="UniProtKB-KW"/>
</dbReference>
<dbReference type="InterPro" id="IPR002401">
    <property type="entry name" value="Cyt_P450_E_grp-I"/>
</dbReference>
<evidence type="ECO:0000256" key="1">
    <source>
        <dbReference type="ARBA" id="ARBA00001971"/>
    </source>
</evidence>
<evidence type="ECO:0000256" key="3">
    <source>
        <dbReference type="ARBA" id="ARBA00022617"/>
    </source>
</evidence>
<sequence length="535" mass="60954">MASSKYPLQGFVDMCLHLTSTPAMSSIFFTLMVVVFLIYLYAPYWEVRHVPAPPTIPLLGHLHLLSKYGPDVFTVLAKQYGPIFRFHMGRQPLIIIADAELCREVGIKKFRDITNRSIPSPISGSSLHKKGLFFTRDTKWSSMRNTIISMYQPSHLSSLIRKMQCVVESAAQNLPTSEHEDITFSDLSLKLATDVIGQAAFGFDFGLTKEPSLNDSNNVQNDVEVEDFIKQHMYSTTTLKMDLSGSFSIILGLICPILRHPFQLILKRVPGTTDWKVDQTNRKLMKRLDQIVEKRAKDKDRGSKDFLSLILNAREAEKGLKNMFTSDYISALAYEHLLAGSATTSFTLSSILYLVAAHPEVETKLTREIDSFGGHDLMPTTHDLQHKFPYLDQVVKEAMRFYTVSPLVAREASKQVEIGGYVLPKGTWIWLAIGVLAKHPKYFAEPNKFQPERFNPTCEEEIQRHPYAHIPFGIGPRQCIGIKFSIQEIKLALIHLYRRYSFQHSPNMENPLEFEYGIVLNFKYGVKLRVVRRST</sequence>
<evidence type="ECO:0000256" key="7">
    <source>
        <dbReference type="ARBA" id="ARBA00023033"/>
    </source>
</evidence>
<accession>A0AAD4XTV8</accession>
<keyword evidence="4 8" id="KW-0479">Metal-binding</keyword>
<dbReference type="Pfam" id="PF00067">
    <property type="entry name" value="p450"/>
    <property type="match status" value="1"/>
</dbReference>
<keyword evidence="7 9" id="KW-0503">Monooxygenase</keyword>
<comment type="similarity">
    <text evidence="2 9">Belongs to the cytochrome P450 family.</text>
</comment>
<dbReference type="GO" id="GO:0033075">
    <property type="term" value="P:isoquinoline alkaloid biosynthetic process"/>
    <property type="evidence" value="ECO:0007669"/>
    <property type="project" value="UniProtKB-ARBA"/>
</dbReference>
<dbReference type="PROSITE" id="PS00086">
    <property type="entry name" value="CYTOCHROME_P450"/>
    <property type="match status" value="1"/>
</dbReference>
<organism evidence="11 12">
    <name type="scientific">Papaver atlanticum</name>
    <dbReference type="NCBI Taxonomy" id="357466"/>
    <lineage>
        <taxon>Eukaryota</taxon>
        <taxon>Viridiplantae</taxon>
        <taxon>Streptophyta</taxon>
        <taxon>Embryophyta</taxon>
        <taxon>Tracheophyta</taxon>
        <taxon>Spermatophyta</taxon>
        <taxon>Magnoliopsida</taxon>
        <taxon>Ranunculales</taxon>
        <taxon>Papaveraceae</taxon>
        <taxon>Papaveroideae</taxon>
        <taxon>Papaver</taxon>
    </lineage>
</organism>
<keyword evidence="3 8" id="KW-0349">Heme</keyword>
<dbReference type="SUPFAM" id="SSF48264">
    <property type="entry name" value="Cytochrome P450"/>
    <property type="match status" value="1"/>
</dbReference>
<dbReference type="PRINTS" id="PR00463">
    <property type="entry name" value="EP450I"/>
</dbReference>
<dbReference type="InterPro" id="IPR017972">
    <property type="entry name" value="Cyt_P450_CS"/>
</dbReference>
<dbReference type="GO" id="GO:0016705">
    <property type="term" value="F:oxidoreductase activity, acting on paired donors, with incorporation or reduction of molecular oxygen"/>
    <property type="evidence" value="ECO:0007669"/>
    <property type="project" value="InterPro"/>
</dbReference>
<evidence type="ECO:0000256" key="8">
    <source>
        <dbReference type="PIRSR" id="PIRSR602401-1"/>
    </source>
</evidence>
<comment type="caution">
    <text evidence="11">The sequence shown here is derived from an EMBL/GenBank/DDBJ whole genome shotgun (WGS) entry which is preliminary data.</text>
</comment>
<evidence type="ECO:0000313" key="12">
    <source>
        <dbReference type="Proteomes" id="UP001202328"/>
    </source>
</evidence>
<dbReference type="PANTHER" id="PTHR24301">
    <property type="entry name" value="THROMBOXANE-A SYNTHASE"/>
    <property type="match status" value="1"/>
</dbReference>
<dbReference type="InterPro" id="IPR001128">
    <property type="entry name" value="Cyt_P450"/>
</dbReference>
<dbReference type="AlphaFoldDB" id="A0AAD4XTV8"/>